<reference evidence="3" key="1">
    <citation type="submission" date="2018-08" db="EMBL/GenBank/DDBJ databases">
        <authorList>
            <person name="Kim S.-J."/>
            <person name="Jung G.-Y."/>
        </authorList>
    </citation>
    <scope>NUCLEOTIDE SEQUENCE [LARGE SCALE GENOMIC DNA]</scope>
    <source>
        <strain evidence="3">GY_H</strain>
    </source>
</reference>
<accession>A0A371BAB6</accession>
<dbReference type="Proteomes" id="UP000263993">
    <property type="component" value="Unassembled WGS sequence"/>
</dbReference>
<evidence type="ECO:0000313" key="3">
    <source>
        <dbReference type="Proteomes" id="UP000263993"/>
    </source>
</evidence>
<dbReference type="OrthoDB" id="7831254at2"/>
<gene>
    <name evidence="2" type="ORF">DXH78_07970</name>
</gene>
<dbReference type="RefSeq" id="WP_115516529.1">
    <property type="nucleotide sequence ID" value="NZ_QRGO01000001.1"/>
</dbReference>
<sequence length="302" mass="33587">MKAGYIYVLVHPSDPNLYKIGQTVRAPQERLAEHNGDYAKHAGQIVKETGQKWVLKTFIPVPDTDFAEAVFWRATGFTEIPGRGGVEIERMEWKLVEACLKAAEEAGVKPPPKPLPDYVYANNAWMKKRLEGRGIALLGNVKSKASGRNDFQCSNGHVWRTIPNNVAEGEGCPQCGIGKRSPDEIRKAANSGVLCLLIHPDKPGLVKIGLTYKTLQQSQAENDWGDWIVHRYRSVEEPTLAESLVWQMLSHPMPNEREAVKIDLHAVEQAFRELHYRLVREIALAEVTVTSCGIGCASAKSP</sequence>
<dbReference type="InterPro" id="IPR018306">
    <property type="entry name" value="Phage_T5_Orf172_DNA-bd"/>
</dbReference>
<feature type="domain" description="Bacteriophage T5 Orf172 DNA-binding" evidence="1">
    <location>
        <begin position="4"/>
        <end position="41"/>
    </location>
</feature>
<evidence type="ECO:0000259" key="1">
    <source>
        <dbReference type="Pfam" id="PF10544"/>
    </source>
</evidence>
<protein>
    <submittedName>
        <fullName evidence="2">GIY-YIG nuclease family protein</fullName>
    </submittedName>
</protein>
<proteinExistence type="predicted"/>
<evidence type="ECO:0000313" key="2">
    <source>
        <dbReference type="EMBL" id="RDV04504.1"/>
    </source>
</evidence>
<keyword evidence="3" id="KW-1185">Reference proteome</keyword>
<name>A0A371BAB6_9BRAD</name>
<dbReference type="EMBL" id="QRGO01000001">
    <property type="protein sequence ID" value="RDV04504.1"/>
    <property type="molecule type" value="Genomic_DNA"/>
</dbReference>
<organism evidence="2 3">
    <name type="scientific">Undibacter mobilis</name>
    <dbReference type="NCBI Taxonomy" id="2292256"/>
    <lineage>
        <taxon>Bacteria</taxon>
        <taxon>Pseudomonadati</taxon>
        <taxon>Pseudomonadota</taxon>
        <taxon>Alphaproteobacteria</taxon>
        <taxon>Hyphomicrobiales</taxon>
        <taxon>Nitrobacteraceae</taxon>
        <taxon>Undibacter</taxon>
    </lineage>
</organism>
<dbReference type="AlphaFoldDB" id="A0A371BAB6"/>
<comment type="caution">
    <text evidence="2">The sequence shown here is derived from an EMBL/GenBank/DDBJ whole genome shotgun (WGS) entry which is preliminary data.</text>
</comment>
<dbReference type="Pfam" id="PF10544">
    <property type="entry name" value="T5orf172"/>
    <property type="match status" value="1"/>
</dbReference>